<comment type="caution">
    <text evidence="6">The sequence shown here is derived from an EMBL/GenBank/DDBJ whole genome shotgun (WGS) entry which is preliminary data.</text>
</comment>
<proteinExistence type="inferred from homology"/>
<feature type="binding site" evidence="5">
    <location>
        <position position="71"/>
    </location>
    <ligand>
        <name>a divalent metal cation</name>
        <dbReference type="ChEBI" id="CHEBI:60240"/>
        <label>1</label>
    </ligand>
</feature>
<evidence type="ECO:0000256" key="3">
    <source>
        <dbReference type="ARBA" id="ARBA00022112"/>
    </source>
</evidence>
<accession>A0A261FFU9</accession>
<dbReference type="PANTHER" id="PTHR13799">
    <property type="entry name" value="NGG1 INTERACTING FACTOR 3"/>
    <property type="match status" value="1"/>
</dbReference>
<dbReference type="Pfam" id="PF01784">
    <property type="entry name" value="DUF34_NIF3"/>
    <property type="match status" value="1"/>
</dbReference>
<evidence type="ECO:0000256" key="1">
    <source>
        <dbReference type="ARBA" id="ARBA00006964"/>
    </source>
</evidence>
<dbReference type="AlphaFoldDB" id="A0A261FFU9"/>
<dbReference type="GO" id="GO:0005737">
    <property type="term" value="C:cytoplasm"/>
    <property type="evidence" value="ECO:0007669"/>
    <property type="project" value="TreeGrafter"/>
</dbReference>
<dbReference type="Gene3D" id="3.40.1390.30">
    <property type="entry name" value="NIF3 (NGG1p interacting factor 3)-like"/>
    <property type="match status" value="2"/>
</dbReference>
<evidence type="ECO:0000313" key="6">
    <source>
        <dbReference type="EMBL" id="OZG58009.1"/>
    </source>
</evidence>
<protein>
    <recommendedName>
        <fullName evidence="3">GTP cyclohydrolase 1 type 2 homolog</fullName>
    </recommendedName>
</protein>
<name>A0A261FFU9_9BIFI</name>
<feature type="binding site" evidence="5">
    <location>
        <position position="72"/>
    </location>
    <ligand>
        <name>a divalent metal cation</name>
        <dbReference type="ChEBI" id="CHEBI:60240"/>
        <label>1</label>
    </ligand>
</feature>
<evidence type="ECO:0000313" key="7">
    <source>
        <dbReference type="Proteomes" id="UP000216444"/>
    </source>
</evidence>
<reference evidence="6 7" key="1">
    <citation type="journal article" date="2017" name="BMC Genomics">
        <title>Comparative genomic and phylogenomic analyses of the Bifidobacteriaceae family.</title>
        <authorList>
            <person name="Lugli G.A."/>
            <person name="Milani C."/>
            <person name="Turroni F."/>
            <person name="Duranti S."/>
            <person name="Mancabelli L."/>
            <person name="Mangifesta M."/>
            <person name="Ferrario C."/>
            <person name="Modesto M."/>
            <person name="Mattarelli P."/>
            <person name="Jiri K."/>
            <person name="van Sinderen D."/>
            <person name="Ventura M."/>
        </authorList>
    </citation>
    <scope>NUCLEOTIDE SEQUENCE [LARGE SCALE GENOMIC DNA]</scope>
    <source>
        <strain evidence="6 7">DSM 100201</strain>
    </source>
</reference>
<dbReference type="NCBIfam" id="TIGR00486">
    <property type="entry name" value="YbgI_SA1388"/>
    <property type="match status" value="1"/>
</dbReference>
<organism evidence="6 7">
    <name type="scientific">Bifidobacterium tissieri</name>
    <dbReference type="NCBI Taxonomy" id="1630162"/>
    <lineage>
        <taxon>Bacteria</taxon>
        <taxon>Bacillati</taxon>
        <taxon>Actinomycetota</taxon>
        <taxon>Actinomycetes</taxon>
        <taxon>Bifidobacteriales</taxon>
        <taxon>Bifidobacteriaceae</taxon>
        <taxon>Bifidobacterium</taxon>
    </lineage>
</organism>
<dbReference type="PANTHER" id="PTHR13799:SF14">
    <property type="entry name" value="GTP CYCLOHYDROLASE 1 TYPE 2 HOMOLOG"/>
    <property type="match status" value="1"/>
</dbReference>
<comment type="subunit">
    <text evidence="2">Homohexamer.</text>
</comment>
<evidence type="ECO:0000256" key="4">
    <source>
        <dbReference type="ARBA" id="ARBA00022723"/>
    </source>
</evidence>
<dbReference type="RefSeq" id="WP_245819338.1">
    <property type="nucleotide sequence ID" value="NZ_MWWV01000006.1"/>
</dbReference>
<dbReference type="Proteomes" id="UP000216444">
    <property type="component" value="Unassembled WGS sequence"/>
</dbReference>
<feature type="binding site" evidence="5">
    <location>
        <position position="110"/>
    </location>
    <ligand>
        <name>a divalent metal cation</name>
        <dbReference type="ChEBI" id="CHEBI:60240"/>
        <label>1</label>
    </ligand>
</feature>
<dbReference type="SUPFAM" id="SSF102705">
    <property type="entry name" value="NIF3 (NGG1p interacting factor 3)-like"/>
    <property type="match status" value="1"/>
</dbReference>
<comment type="similarity">
    <text evidence="1">Belongs to the GTP cyclohydrolase I type 2/NIF3 family.</text>
</comment>
<dbReference type="GO" id="GO:0046872">
    <property type="term" value="F:metal ion binding"/>
    <property type="evidence" value="ECO:0007669"/>
    <property type="project" value="UniProtKB-KW"/>
</dbReference>
<gene>
    <name evidence="6" type="ORF">BTIS_1250</name>
</gene>
<sequence length="306" mass="33328">MTEPTMAPTLKQIVDVLETLYPLRYAEQWDEPGLIVGDLSQPVRRIYCAVDPTREIVAEAIDYGADLLITHHPLFFRSVHQISGLGFRGDIVNTLIANHCGLWVGHTNADSAYRGTAHAFADRLGLVDQRPLEPIADPNTDHAVGLGRVGELPEPVTLRALAERVANLLPHTELGIQVAGDPDQQVQLVATLPGSGDSMFDEVRATGADVYITSDLRHHPATDAWQQALYEAELRGRGFAVGRVESPTGASVPRPALINTPHSAIERSLFHYLVPDVSEAIQRTLGADVEVTLSTTSTDPWTFRVG</sequence>
<dbReference type="InterPro" id="IPR002678">
    <property type="entry name" value="DUF34/NIF3"/>
</dbReference>
<dbReference type="InterPro" id="IPR036069">
    <property type="entry name" value="DUF34/NIF3_sf"/>
</dbReference>
<evidence type="ECO:0000256" key="2">
    <source>
        <dbReference type="ARBA" id="ARBA00011643"/>
    </source>
</evidence>
<dbReference type="EMBL" id="MWWV01000006">
    <property type="protein sequence ID" value="OZG58009.1"/>
    <property type="molecule type" value="Genomic_DNA"/>
</dbReference>
<keyword evidence="4 5" id="KW-0479">Metal-binding</keyword>
<dbReference type="FunFam" id="3.40.1390.30:FF:000001">
    <property type="entry name" value="GTP cyclohydrolase 1 type 2"/>
    <property type="match status" value="1"/>
</dbReference>
<keyword evidence="7" id="KW-1185">Reference proteome</keyword>
<evidence type="ECO:0000256" key="5">
    <source>
        <dbReference type="PIRSR" id="PIRSR602678-1"/>
    </source>
</evidence>